<dbReference type="AlphaFoldDB" id="A0AAE6V6T7"/>
<evidence type="ECO:0000256" key="2">
    <source>
        <dbReference type="ARBA" id="ARBA00023295"/>
    </source>
</evidence>
<dbReference type="PANTHER" id="PTHR43053:SF3">
    <property type="entry name" value="ALPHA-GALACTOSIDASE C-RELATED"/>
    <property type="match status" value="1"/>
</dbReference>
<evidence type="ECO:0000313" key="5">
    <source>
        <dbReference type="Proteomes" id="UP000465031"/>
    </source>
</evidence>
<sequence length="776" mass="83573">MKSLSPRGDRRRCVHDSDITSRAPGVQRRRDGRRDRCQITLSPPACAFVKSVSVSSQPRIRGDALPTPRRRGAPVPEQLTWGTREGLRLTFDCSPGSPVALVALEAADVRLEATHVAPFLEITTAAAGHDPATSRLTHTRIGAALRYTAHRESSVGGVEILEIDTEATSFGVAATAILRQVPGVAAVTSEVVVRALTPQVVRSVASWSADLGAQPGASGKDAFTRWSLLRGENDWLGEGRWRSGPVRDSGFVILREDITGHDPRGAVGAVSAGSWSTGSDLPVGGLAAPDAALVWQIEHNGAWRWEVGEDIDGGTLALSGPTDRDHGWIRPLAQGEEFRSVPVTLALGRDADAAIDALTRSRRASRRAHPDNAAMPVVFNDYMNTLNGDPTTEKLLPLIDAAAAAGAEIFCIDAGWYDESGVPSGWWSSVGEWQPSAKRFPGGLGEVVERIHGHGLVPGLWLEPEVIGVDSPMAGRLPDDAFLQRSGVRVEEHERYHLDLRHPAAVAHLDATVDRLVADFGVGFFKFDYNIDAGPGTDVASDSVGDGLLGHNRAYLAWLDALLDRHPTLVIESCSSGAMRQDWAVMSRLQMQSTSDQQDFRLYPPIAAAAPMMLLPEQAASWAYPQADMDDEEIAFCLVTGLLGRFYLSGYLNQMTDPQLALVHDAVTAAKTLRGTIASSTPRWPLGLPGWTDGAVALALRTDAEHLVSVWRRSGADDVVLHLPERIGQDLDVSVVFPATLTAWATEWDPGTGRLRVRPAGTGPSARTFRLSLRPS</sequence>
<dbReference type="InterPro" id="IPR002252">
    <property type="entry name" value="Glyco_hydro_36"/>
</dbReference>
<dbReference type="EMBL" id="CP047186">
    <property type="protein sequence ID" value="QHC56572.1"/>
    <property type="molecule type" value="Genomic_DNA"/>
</dbReference>
<evidence type="ECO:0000256" key="1">
    <source>
        <dbReference type="ARBA" id="ARBA00022801"/>
    </source>
</evidence>
<dbReference type="GO" id="GO:0004557">
    <property type="term" value="F:alpha-galactosidase activity"/>
    <property type="evidence" value="ECO:0007669"/>
    <property type="project" value="InterPro"/>
</dbReference>
<dbReference type="Proteomes" id="UP000465031">
    <property type="component" value="Chromosome"/>
</dbReference>
<dbReference type="SUPFAM" id="SSF51445">
    <property type="entry name" value="(Trans)glycosidases"/>
    <property type="match status" value="1"/>
</dbReference>
<dbReference type="Pfam" id="PF02065">
    <property type="entry name" value="Melibiase"/>
    <property type="match status" value="1"/>
</dbReference>
<dbReference type="InterPro" id="IPR038417">
    <property type="entry name" value="Alpga-gal_N_sf"/>
</dbReference>
<evidence type="ECO:0000256" key="3">
    <source>
        <dbReference type="SAM" id="MobiDB-lite"/>
    </source>
</evidence>
<keyword evidence="1" id="KW-0378">Hydrolase</keyword>
<dbReference type="CDD" id="cd14791">
    <property type="entry name" value="GH36"/>
    <property type="match status" value="1"/>
</dbReference>
<organism evidence="4 5">
    <name type="scientific">Rathayibacter tanaceti</name>
    <dbReference type="NCBI Taxonomy" id="1671680"/>
    <lineage>
        <taxon>Bacteria</taxon>
        <taxon>Bacillati</taxon>
        <taxon>Actinomycetota</taxon>
        <taxon>Actinomycetes</taxon>
        <taxon>Micrococcales</taxon>
        <taxon>Microbacteriaceae</taxon>
        <taxon>Rathayibacter</taxon>
    </lineage>
</organism>
<dbReference type="GO" id="GO:0016052">
    <property type="term" value="P:carbohydrate catabolic process"/>
    <property type="evidence" value="ECO:0007669"/>
    <property type="project" value="InterPro"/>
</dbReference>
<reference evidence="5" key="1">
    <citation type="submission" date="2019-12" db="EMBL/GenBank/DDBJ databases">
        <title>Complete and draft genome sequences of new strains and members of some known species of the genus Rathayibacter isolated from plants.</title>
        <authorList>
            <person name="Tarlachkov S.V."/>
            <person name="Starodumova I.P."/>
            <person name="Dorofeeva L.V."/>
            <person name="Prisyazhnaya N.V."/>
            <person name="Leyn S."/>
            <person name="Zlamal J."/>
            <person name="Elan M."/>
            <person name="Osterman A.L."/>
            <person name="Nadler S."/>
            <person name="Subbotin S.A."/>
            <person name="Evtushenko L.I."/>
        </authorList>
    </citation>
    <scope>NUCLEOTIDE SEQUENCE [LARGE SCALE GENOMIC DNA]</scope>
    <source>
        <strain evidence="5">VKM Ac-2761</strain>
    </source>
</reference>
<dbReference type="InterPro" id="IPR017853">
    <property type="entry name" value="GH"/>
</dbReference>
<feature type="region of interest" description="Disordered" evidence="3">
    <location>
        <begin position="1"/>
        <end position="35"/>
    </location>
</feature>
<dbReference type="InterPro" id="IPR013785">
    <property type="entry name" value="Aldolase_TIM"/>
</dbReference>
<accession>A0AAE6V6T7</accession>
<evidence type="ECO:0000313" key="4">
    <source>
        <dbReference type="EMBL" id="QHC56572.1"/>
    </source>
</evidence>
<dbReference type="KEGG" id="rte:GSU10_13650"/>
<dbReference type="PANTHER" id="PTHR43053">
    <property type="entry name" value="GLYCOSIDASE FAMILY 31"/>
    <property type="match status" value="1"/>
</dbReference>
<dbReference type="Gene3D" id="3.20.20.70">
    <property type="entry name" value="Aldolase class I"/>
    <property type="match status" value="1"/>
</dbReference>
<dbReference type="PRINTS" id="PR00743">
    <property type="entry name" value="GLHYDRLASE36"/>
</dbReference>
<dbReference type="InterPro" id="IPR050985">
    <property type="entry name" value="Alpha-glycosidase_related"/>
</dbReference>
<gene>
    <name evidence="4" type="ORF">GSU10_13650</name>
</gene>
<dbReference type="Gene3D" id="2.70.98.60">
    <property type="entry name" value="alpha-galactosidase from lactobacil brevis"/>
    <property type="match status" value="1"/>
</dbReference>
<keyword evidence="2" id="KW-0326">Glycosidase</keyword>
<name>A0AAE6V6T7_9MICO</name>
<protein>
    <submittedName>
        <fullName evidence="4">Alpha-galactosidase</fullName>
    </submittedName>
</protein>
<proteinExistence type="predicted"/>